<organism evidence="1 2">
    <name type="scientific">Amycolatopsis jiangsuensis</name>
    <dbReference type="NCBI Taxonomy" id="1181879"/>
    <lineage>
        <taxon>Bacteria</taxon>
        <taxon>Bacillati</taxon>
        <taxon>Actinomycetota</taxon>
        <taxon>Actinomycetes</taxon>
        <taxon>Pseudonocardiales</taxon>
        <taxon>Pseudonocardiaceae</taxon>
        <taxon>Amycolatopsis</taxon>
    </lineage>
</organism>
<dbReference type="Proteomes" id="UP000581769">
    <property type="component" value="Unassembled WGS sequence"/>
</dbReference>
<keyword evidence="2" id="KW-1185">Reference proteome</keyword>
<evidence type="ECO:0000313" key="2">
    <source>
        <dbReference type="Proteomes" id="UP000581769"/>
    </source>
</evidence>
<dbReference type="EMBL" id="JACHMG010000001">
    <property type="protein sequence ID" value="MBB4689846.1"/>
    <property type="molecule type" value="Genomic_DNA"/>
</dbReference>
<proteinExistence type="predicted"/>
<evidence type="ECO:0000313" key="1">
    <source>
        <dbReference type="EMBL" id="MBB4689846.1"/>
    </source>
</evidence>
<comment type="caution">
    <text evidence="1">The sequence shown here is derived from an EMBL/GenBank/DDBJ whole genome shotgun (WGS) entry which is preliminary data.</text>
</comment>
<name>A0A840J427_9PSEU</name>
<sequence length="118" mass="12999">MTRYHIARPGTETALCNARYVARHNPGGENTFAELPSYDWAHVCPRCAEKSPATAPACEAPRRSGWSSCIEYLADGWITPQDFCPACTRAFMSALDGISGPLPWHRNYRLRAAGAEAQ</sequence>
<reference evidence="1 2" key="1">
    <citation type="submission" date="2020-08" db="EMBL/GenBank/DDBJ databases">
        <title>Sequencing the genomes of 1000 actinobacteria strains.</title>
        <authorList>
            <person name="Klenk H.-P."/>
        </authorList>
    </citation>
    <scope>NUCLEOTIDE SEQUENCE [LARGE SCALE GENOMIC DNA]</scope>
    <source>
        <strain evidence="1 2">DSM 45859</strain>
    </source>
</reference>
<accession>A0A840J427</accession>
<protein>
    <submittedName>
        <fullName evidence="1">Uncharacterized protein</fullName>
    </submittedName>
</protein>
<dbReference type="AlphaFoldDB" id="A0A840J427"/>
<dbReference type="RefSeq" id="WP_184784306.1">
    <property type="nucleotide sequence ID" value="NZ_JACHMG010000001.1"/>
</dbReference>
<gene>
    <name evidence="1" type="ORF">BJY18_007331</name>
</gene>